<accession>A0A5N5SS17</accession>
<dbReference type="InterPro" id="IPR014752">
    <property type="entry name" value="Arrestin-like_C"/>
</dbReference>
<dbReference type="PANTHER" id="PTHR11188:SF176">
    <property type="entry name" value="ARRESTIN DOMAIN-CONTAINING PROTEIN 1"/>
    <property type="match status" value="1"/>
</dbReference>
<name>A0A5N5SS17_9CRUS</name>
<evidence type="ECO:0000313" key="3">
    <source>
        <dbReference type="EMBL" id="KAB7496961.1"/>
    </source>
</evidence>
<keyword evidence="4" id="KW-1185">Reference proteome</keyword>
<reference evidence="3 4" key="1">
    <citation type="journal article" date="2019" name="PLoS Biol.">
        <title>Sex chromosomes control vertical transmission of feminizing Wolbachia symbionts in an isopod.</title>
        <authorList>
            <person name="Becking T."/>
            <person name="Chebbi M.A."/>
            <person name="Giraud I."/>
            <person name="Moumen B."/>
            <person name="Laverre T."/>
            <person name="Caubet Y."/>
            <person name="Peccoud J."/>
            <person name="Gilbert C."/>
            <person name="Cordaux R."/>
        </authorList>
    </citation>
    <scope>NUCLEOTIDE SEQUENCE [LARGE SCALE GENOMIC DNA]</scope>
    <source>
        <strain evidence="3">ANa2</strain>
        <tissue evidence="3">Whole body excluding digestive tract and cuticle</tissue>
    </source>
</reference>
<dbReference type="AlphaFoldDB" id="A0A5N5SS17"/>
<dbReference type="PANTHER" id="PTHR11188">
    <property type="entry name" value="ARRESTIN DOMAIN CONTAINING PROTEIN"/>
    <property type="match status" value="1"/>
</dbReference>
<gene>
    <name evidence="3" type="ORF">Anas_04044</name>
</gene>
<dbReference type="OrthoDB" id="2333384at2759"/>
<dbReference type="GO" id="GO:0015031">
    <property type="term" value="P:protein transport"/>
    <property type="evidence" value="ECO:0007669"/>
    <property type="project" value="TreeGrafter"/>
</dbReference>
<sequence>MSKNIRIIFDNKRKRFLPGDIIVGKVIILAKKDIKCKGLNVTLHGFCSNNFKSKTLSEGSYFNSKNDCYNSVLPLIQGSKLVRVGHHTFNFRYRLPQDIPPSFESQWGFIRHYAEAVLQTRSLLRANFKCSEMITVVSTGLDFRKYPDAAKNHDIVLFQNEMKQFSDDAKKPDAILLRINSTTFICGENVMINKNSSSKQFLYVKTSTMEVL</sequence>
<dbReference type="Pfam" id="PF00339">
    <property type="entry name" value="Arrestin_N"/>
    <property type="match status" value="1"/>
</dbReference>
<evidence type="ECO:0000259" key="2">
    <source>
        <dbReference type="Pfam" id="PF00339"/>
    </source>
</evidence>
<evidence type="ECO:0000256" key="1">
    <source>
        <dbReference type="ARBA" id="ARBA00005298"/>
    </source>
</evidence>
<organism evidence="3 4">
    <name type="scientific">Armadillidium nasatum</name>
    <dbReference type="NCBI Taxonomy" id="96803"/>
    <lineage>
        <taxon>Eukaryota</taxon>
        <taxon>Metazoa</taxon>
        <taxon>Ecdysozoa</taxon>
        <taxon>Arthropoda</taxon>
        <taxon>Crustacea</taxon>
        <taxon>Multicrustacea</taxon>
        <taxon>Malacostraca</taxon>
        <taxon>Eumalacostraca</taxon>
        <taxon>Peracarida</taxon>
        <taxon>Isopoda</taxon>
        <taxon>Oniscidea</taxon>
        <taxon>Crinocheta</taxon>
        <taxon>Armadillidiidae</taxon>
        <taxon>Armadillidium</taxon>
    </lineage>
</organism>
<dbReference type="SUPFAM" id="SSF81296">
    <property type="entry name" value="E set domains"/>
    <property type="match status" value="1"/>
</dbReference>
<dbReference type="InterPro" id="IPR050357">
    <property type="entry name" value="Arrestin_domain-protein"/>
</dbReference>
<dbReference type="Gene3D" id="2.60.40.640">
    <property type="match status" value="1"/>
</dbReference>
<comment type="similarity">
    <text evidence="1">Belongs to the arrestin family.</text>
</comment>
<dbReference type="InterPro" id="IPR011021">
    <property type="entry name" value="Arrestin-like_N"/>
</dbReference>
<protein>
    <recommendedName>
        <fullName evidence="2">Arrestin-like N-terminal domain-containing protein</fullName>
    </recommendedName>
</protein>
<evidence type="ECO:0000313" key="4">
    <source>
        <dbReference type="Proteomes" id="UP000326759"/>
    </source>
</evidence>
<comment type="caution">
    <text evidence="3">The sequence shown here is derived from an EMBL/GenBank/DDBJ whole genome shotgun (WGS) entry which is preliminary data.</text>
</comment>
<dbReference type="EMBL" id="SEYY01020852">
    <property type="protein sequence ID" value="KAB7496961.1"/>
    <property type="molecule type" value="Genomic_DNA"/>
</dbReference>
<proteinExistence type="inferred from homology"/>
<feature type="domain" description="Arrestin-like N-terminal" evidence="2">
    <location>
        <begin position="6"/>
        <end position="138"/>
    </location>
</feature>
<dbReference type="Proteomes" id="UP000326759">
    <property type="component" value="Unassembled WGS sequence"/>
</dbReference>
<dbReference type="InterPro" id="IPR014756">
    <property type="entry name" value="Ig_E-set"/>
</dbReference>
<dbReference type="GO" id="GO:0005737">
    <property type="term" value="C:cytoplasm"/>
    <property type="evidence" value="ECO:0007669"/>
    <property type="project" value="TreeGrafter"/>
</dbReference>